<protein>
    <submittedName>
        <fullName evidence="1">Type IX secretion system membrane protein, PorP/SprF family</fullName>
    </submittedName>
</protein>
<dbReference type="PROSITE" id="PS51257">
    <property type="entry name" value="PROKAR_LIPOPROTEIN"/>
    <property type="match status" value="1"/>
</dbReference>
<keyword evidence="2" id="KW-1185">Reference proteome</keyword>
<gene>
    <name evidence="1" type="ORF">SAMN05421820_102651</name>
</gene>
<accession>A0A1G9PGU7</accession>
<evidence type="ECO:0000313" key="1">
    <source>
        <dbReference type="EMBL" id="SDL97990.1"/>
    </source>
</evidence>
<organism evidence="1 2">
    <name type="scientific">Pedobacter steynii</name>
    <dbReference type="NCBI Taxonomy" id="430522"/>
    <lineage>
        <taxon>Bacteria</taxon>
        <taxon>Pseudomonadati</taxon>
        <taxon>Bacteroidota</taxon>
        <taxon>Sphingobacteriia</taxon>
        <taxon>Sphingobacteriales</taxon>
        <taxon>Sphingobacteriaceae</taxon>
        <taxon>Pedobacter</taxon>
    </lineage>
</organism>
<evidence type="ECO:0000313" key="2">
    <source>
        <dbReference type="Proteomes" id="UP000183200"/>
    </source>
</evidence>
<dbReference type="Proteomes" id="UP000183200">
    <property type="component" value="Unassembled WGS sequence"/>
</dbReference>
<reference evidence="2" key="1">
    <citation type="submission" date="2016-10" db="EMBL/GenBank/DDBJ databases">
        <authorList>
            <person name="Varghese N."/>
            <person name="Submissions S."/>
        </authorList>
    </citation>
    <scope>NUCLEOTIDE SEQUENCE [LARGE SCALE GENOMIC DNA]</scope>
    <source>
        <strain evidence="2">DSM 19110</strain>
    </source>
</reference>
<dbReference type="NCBIfam" id="TIGR03519">
    <property type="entry name" value="T9SS_PorP_fam"/>
    <property type="match status" value="1"/>
</dbReference>
<dbReference type="EMBL" id="FNGY01000002">
    <property type="protein sequence ID" value="SDL97990.1"/>
    <property type="molecule type" value="Genomic_DNA"/>
</dbReference>
<proteinExistence type="predicted"/>
<dbReference type="Pfam" id="PF11751">
    <property type="entry name" value="PorP_SprF"/>
    <property type="match status" value="1"/>
</dbReference>
<dbReference type="RefSeq" id="WP_317171421.1">
    <property type="nucleotide sequence ID" value="NZ_JABMKU010000002.1"/>
</dbReference>
<dbReference type="InterPro" id="IPR019861">
    <property type="entry name" value="PorP/SprF_Bacteroidetes"/>
</dbReference>
<sequence>MDPDKTLTDMNRYSIKKITMFLSLTIAGCIPAMAQQNIQFTQYMFNSLSVNPAYAGYKEQWFAQMALRTQWEGIKGAPRTGSFSVDGILDPTNKKMGLGIQLTTDKLGSQSSVAAYANYAYRLQLDPEDTQRLSFGLGIGMTNYSLDGSMLNPVHSDDPEIPVGTIGSYIPDARVGVYYYAPKFYIGASVMDLFSGDRSNNIFRWDTNASDNLKRRRHVYLIAGMLTELSEELKLRPSILVKDDFKGPTSVDLNGMLIINERIWLGASYRMGLNLWNKSYGKNLPLTDNNSMSGVAQFYISSKFRLGYSYDYMLNSLRTEQSGSHEITLGLTFGQKSERVVSPRFF</sequence>
<name>A0A1G9PGU7_9SPHI</name>
<dbReference type="AlphaFoldDB" id="A0A1G9PGU7"/>